<reference evidence="5 6" key="1">
    <citation type="submission" date="2015-03" db="EMBL/GenBank/DDBJ databases">
        <title>Genome assembly of Sandaracinus amylolyticus DSM 53668.</title>
        <authorList>
            <person name="Sharma G."/>
            <person name="Subramanian S."/>
        </authorList>
    </citation>
    <scope>NUCLEOTIDE SEQUENCE [LARGE SCALE GENOMIC DNA]</scope>
    <source>
        <strain evidence="5 6">DSM 53668</strain>
    </source>
</reference>
<dbReference type="Pfam" id="PF00990">
    <property type="entry name" value="GGDEF"/>
    <property type="match status" value="1"/>
</dbReference>
<dbReference type="EMBL" id="CP011125">
    <property type="protein sequence ID" value="AKF06678.1"/>
    <property type="molecule type" value="Genomic_DNA"/>
</dbReference>
<dbReference type="Gene3D" id="3.30.70.270">
    <property type="match status" value="1"/>
</dbReference>
<feature type="domain" description="FHA" evidence="3">
    <location>
        <begin position="51"/>
        <end position="100"/>
    </location>
</feature>
<dbReference type="NCBIfam" id="TIGR00254">
    <property type="entry name" value="GGDEF"/>
    <property type="match status" value="1"/>
</dbReference>
<dbReference type="InterPro" id="IPR000160">
    <property type="entry name" value="GGDEF_dom"/>
</dbReference>
<comment type="catalytic activity">
    <reaction evidence="2">
        <text>2 GTP = 3',3'-c-di-GMP + 2 diphosphate</text>
        <dbReference type="Rhea" id="RHEA:24898"/>
        <dbReference type="ChEBI" id="CHEBI:33019"/>
        <dbReference type="ChEBI" id="CHEBI:37565"/>
        <dbReference type="ChEBI" id="CHEBI:58805"/>
        <dbReference type="EC" id="2.7.7.65"/>
    </reaction>
</comment>
<evidence type="ECO:0000313" key="6">
    <source>
        <dbReference type="Proteomes" id="UP000034883"/>
    </source>
</evidence>
<dbReference type="InterPro" id="IPR050469">
    <property type="entry name" value="Diguanylate_Cyclase"/>
</dbReference>
<dbReference type="PANTHER" id="PTHR45138">
    <property type="entry name" value="REGULATORY COMPONENTS OF SENSORY TRANSDUCTION SYSTEM"/>
    <property type="match status" value="1"/>
</dbReference>
<evidence type="ECO:0000259" key="4">
    <source>
        <dbReference type="PROSITE" id="PS50887"/>
    </source>
</evidence>
<dbReference type="SMART" id="SM00240">
    <property type="entry name" value="FHA"/>
    <property type="match status" value="1"/>
</dbReference>
<evidence type="ECO:0000313" key="5">
    <source>
        <dbReference type="EMBL" id="AKF06678.1"/>
    </source>
</evidence>
<dbReference type="PANTHER" id="PTHR45138:SF9">
    <property type="entry name" value="DIGUANYLATE CYCLASE DGCM-RELATED"/>
    <property type="match status" value="1"/>
</dbReference>
<dbReference type="Proteomes" id="UP000034883">
    <property type="component" value="Chromosome"/>
</dbReference>
<protein>
    <recommendedName>
        <fullName evidence="1">diguanylate cyclase</fullName>
        <ecNumber evidence="1">2.7.7.65</ecNumber>
    </recommendedName>
</protein>
<evidence type="ECO:0000256" key="2">
    <source>
        <dbReference type="ARBA" id="ARBA00034247"/>
    </source>
</evidence>
<sequence>MEDERTTNPNKTVVTVISHPSKKAGGSREACLVIIYGEDLGRRVPLGEEPCVIGRSSKCDVQVDQESVSRNHARISRLGDGYTIRDLGSTNGTYVNDELVDEIVLRDGDQLKIGRTIFKFIVGGNMEAQYHEEIYRLMTVDGLTELHNKRFFTESLEKEISRAKRYERSFSLVLFDIDHFKKINDTYGHLAGDAVLRQLGAPVRGRVRRDDVPARTGGEEFAVILPEVGKDGAALLADKLRRAVQDSTFRFEGTIIPVTISLGVAEWTEGVVDPAELVKEADEKLYEAKRGGRNRVCS</sequence>
<dbReference type="SUPFAM" id="SSF55073">
    <property type="entry name" value="Nucleotide cyclase"/>
    <property type="match status" value="1"/>
</dbReference>
<dbReference type="Gene3D" id="2.60.200.20">
    <property type="match status" value="1"/>
</dbReference>
<accession>A0A0F6YIH2</accession>
<name>A0A0F6YIH2_9BACT</name>
<dbReference type="SUPFAM" id="SSF49879">
    <property type="entry name" value="SMAD/FHA domain"/>
    <property type="match status" value="1"/>
</dbReference>
<dbReference type="GO" id="GO:0043709">
    <property type="term" value="P:cell adhesion involved in single-species biofilm formation"/>
    <property type="evidence" value="ECO:0007669"/>
    <property type="project" value="TreeGrafter"/>
</dbReference>
<dbReference type="KEGG" id="samy:DB32_003827"/>
<dbReference type="InterPro" id="IPR029787">
    <property type="entry name" value="Nucleotide_cyclase"/>
</dbReference>
<dbReference type="InterPro" id="IPR000253">
    <property type="entry name" value="FHA_dom"/>
</dbReference>
<dbReference type="Pfam" id="PF00498">
    <property type="entry name" value="FHA"/>
    <property type="match status" value="1"/>
</dbReference>
<dbReference type="FunFam" id="3.30.70.270:FF:000001">
    <property type="entry name" value="Diguanylate cyclase domain protein"/>
    <property type="match status" value="1"/>
</dbReference>
<proteinExistence type="predicted"/>
<dbReference type="RefSeq" id="WP_053233826.1">
    <property type="nucleotide sequence ID" value="NZ_CP011125.1"/>
</dbReference>
<dbReference type="PROSITE" id="PS50006">
    <property type="entry name" value="FHA_DOMAIN"/>
    <property type="match status" value="1"/>
</dbReference>
<dbReference type="GO" id="GO:0005886">
    <property type="term" value="C:plasma membrane"/>
    <property type="evidence" value="ECO:0007669"/>
    <property type="project" value="TreeGrafter"/>
</dbReference>
<dbReference type="STRING" id="927083.DB32_003827"/>
<dbReference type="GO" id="GO:0052621">
    <property type="term" value="F:diguanylate cyclase activity"/>
    <property type="evidence" value="ECO:0007669"/>
    <property type="project" value="UniProtKB-EC"/>
</dbReference>
<organism evidence="5 6">
    <name type="scientific">Sandaracinus amylolyticus</name>
    <dbReference type="NCBI Taxonomy" id="927083"/>
    <lineage>
        <taxon>Bacteria</taxon>
        <taxon>Pseudomonadati</taxon>
        <taxon>Myxococcota</taxon>
        <taxon>Polyangia</taxon>
        <taxon>Polyangiales</taxon>
        <taxon>Sandaracinaceae</taxon>
        <taxon>Sandaracinus</taxon>
    </lineage>
</organism>
<dbReference type="OrthoDB" id="9783076at2"/>
<keyword evidence="6" id="KW-1185">Reference proteome</keyword>
<gene>
    <name evidence="5" type="ORF">DB32_003827</name>
</gene>
<dbReference type="AlphaFoldDB" id="A0A0F6YIH2"/>
<dbReference type="InterPro" id="IPR043128">
    <property type="entry name" value="Rev_trsase/Diguanyl_cyclase"/>
</dbReference>
<dbReference type="SMART" id="SM00267">
    <property type="entry name" value="GGDEF"/>
    <property type="match status" value="1"/>
</dbReference>
<feature type="domain" description="GGDEF" evidence="4">
    <location>
        <begin position="168"/>
        <end position="298"/>
    </location>
</feature>
<dbReference type="GO" id="GO:1902201">
    <property type="term" value="P:negative regulation of bacterial-type flagellum-dependent cell motility"/>
    <property type="evidence" value="ECO:0007669"/>
    <property type="project" value="TreeGrafter"/>
</dbReference>
<evidence type="ECO:0000256" key="1">
    <source>
        <dbReference type="ARBA" id="ARBA00012528"/>
    </source>
</evidence>
<dbReference type="CDD" id="cd00060">
    <property type="entry name" value="FHA"/>
    <property type="match status" value="1"/>
</dbReference>
<evidence type="ECO:0000259" key="3">
    <source>
        <dbReference type="PROSITE" id="PS50006"/>
    </source>
</evidence>
<dbReference type="CDD" id="cd01949">
    <property type="entry name" value="GGDEF"/>
    <property type="match status" value="1"/>
</dbReference>
<dbReference type="PROSITE" id="PS50887">
    <property type="entry name" value="GGDEF"/>
    <property type="match status" value="1"/>
</dbReference>
<dbReference type="InterPro" id="IPR008984">
    <property type="entry name" value="SMAD_FHA_dom_sf"/>
</dbReference>
<dbReference type="EC" id="2.7.7.65" evidence="1"/>